<keyword evidence="10" id="KW-1185">Reference proteome</keyword>
<comment type="similarity">
    <text evidence="2">Belongs to the MreD family.</text>
</comment>
<evidence type="ECO:0000256" key="8">
    <source>
        <dbReference type="SAM" id="Phobius"/>
    </source>
</evidence>
<evidence type="ECO:0000256" key="4">
    <source>
        <dbReference type="ARBA" id="ARBA00022692"/>
    </source>
</evidence>
<dbReference type="RefSeq" id="WP_160646580.1">
    <property type="nucleotide sequence ID" value="NZ_SIJB01000027.1"/>
</dbReference>
<sequence length="171" mass="20501">MLRTWIGFILFMFFLIEGTIVQWLPLTWDERLHVTPHFTFILILYTCFYVQRSFAIILAFSIGFFYDLIYYNQLFGLYAFSIGFIVYLISYTIKRSFLGFFMFTLVVMLSLILLDSTIYGIYYLFKLTNESYIWVISQQILPSLYVNVIFSMMIYLPFRSFVVRISFKQKG</sequence>
<keyword evidence="5" id="KW-0133">Cell shape</keyword>
<comment type="subcellular location">
    <subcellularLocation>
        <location evidence="1">Cell membrane</location>
        <topology evidence="1">Multi-pass membrane protein</topology>
    </subcellularLocation>
</comment>
<feature type="transmembrane region" description="Helical" evidence="8">
    <location>
        <begin position="131"/>
        <end position="158"/>
    </location>
</feature>
<evidence type="ECO:0000256" key="7">
    <source>
        <dbReference type="ARBA" id="ARBA00023136"/>
    </source>
</evidence>
<dbReference type="OrthoDB" id="2678464at2"/>
<dbReference type="InterPro" id="IPR007227">
    <property type="entry name" value="Cell_shape_determining_MreD"/>
</dbReference>
<evidence type="ECO:0000313" key="10">
    <source>
        <dbReference type="Proteomes" id="UP000448943"/>
    </source>
</evidence>
<evidence type="ECO:0000256" key="6">
    <source>
        <dbReference type="ARBA" id="ARBA00022989"/>
    </source>
</evidence>
<feature type="transmembrane region" description="Helical" evidence="8">
    <location>
        <begin position="68"/>
        <end position="90"/>
    </location>
</feature>
<evidence type="ECO:0000256" key="1">
    <source>
        <dbReference type="ARBA" id="ARBA00004651"/>
    </source>
</evidence>
<accession>A0A6N9Q4N5</accession>
<reference evidence="9 10" key="1">
    <citation type="submission" date="2019-01" db="EMBL/GenBank/DDBJ databases">
        <title>Chengkuizengella sp. nov., isolated from deep-sea sediment of East Pacific Ocean.</title>
        <authorList>
            <person name="Yang J."/>
            <person name="Lai Q."/>
            <person name="Shao Z."/>
        </authorList>
    </citation>
    <scope>NUCLEOTIDE SEQUENCE [LARGE SCALE GENOMIC DNA]</scope>
    <source>
        <strain evidence="9 10">YPA3-1-1</strain>
    </source>
</reference>
<proteinExistence type="inferred from homology"/>
<keyword evidence="4 8" id="KW-0812">Transmembrane</keyword>
<keyword evidence="3" id="KW-1003">Cell membrane</keyword>
<dbReference type="Pfam" id="PF04093">
    <property type="entry name" value="MreD"/>
    <property type="match status" value="1"/>
</dbReference>
<feature type="transmembrane region" description="Helical" evidence="8">
    <location>
        <begin position="97"/>
        <end position="125"/>
    </location>
</feature>
<evidence type="ECO:0000313" key="9">
    <source>
        <dbReference type="EMBL" id="NBI29777.1"/>
    </source>
</evidence>
<dbReference type="AlphaFoldDB" id="A0A6N9Q4N5"/>
<evidence type="ECO:0000256" key="2">
    <source>
        <dbReference type="ARBA" id="ARBA00007776"/>
    </source>
</evidence>
<evidence type="ECO:0000256" key="5">
    <source>
        <dbReference type="ARBA" id="ARBA00022960"/>
    </source>
</evidence>
<keyword evidence="7 8" id="KW-0472">Membrane</keyword>
<keyword evidence="6 8" id="KW-1133">Transmembrane helix</keyword>
<dbReference type="GO" id="GO:0008360">
    <property type="term" value="P:regulation of cell shape"/>
    <property type="evidence" value="ECO:0007669"/>
    <property type="project" value="UniProtKB-KW"/>
</dbReference>
<feature type="transmembrane region" description="Helical" evidence="8">
    <location>
        <begin position="38"/>
        <end position="62"/>
    </location>
</feature>
<dbReference type="EMBL" id="SIJB01000027">
    <property type="protein sequence ID" value="NBI29777.1"/>
    <property type="molecule type" value="Genomic_DNA"/>
</dbReference>
<organism evidence="9 10">
    <name type="scientific">Chengkuizengella marina</name>
    <dbReference type="NCBI Taxonomy" id="2507566"/>
    <lineage>
        <taxon>Bacteria</taxon>
        <taxon>Bacillati</taxon>
        <taxon>Bacillota</taxon>
        <taxon>Bacilli</taxon>
        <taxon>Bacillales</taxon>
        <taxon>Paenibacillaceae</taxon>
        <taxon>Chengkuizengella</taxon>
    </lineage>
</organism>
<comment type="caution">
    <text evidence="9">The sequence shown here is derived from an EMBL/GenBank/DDBJ whole genome shotgun (WGS) entry which is preliminary data.</text>
</comment>
<dbReference type="NCBIfam" id="TIGR03426">
    <property type="entry name" value="shape_MreD"/>
    <property type="match status" value="1"/>
</dbReference>
<name>A0A6N9Q4N5_9BACL</name>
<dbReference type="Proteomes" id="UP000448943">
    <property type="component" value="Unassembled WGS sequence"/>
</dbReference>
<evidence type="ECO:0000256" key="3">
    <source>
        <dbReference type="ARBA" id="ARBA00022475"/>
    </source>
</evidence>
<protein>
    <submittedName>
        <fullName evidence="9">Rod shape-determining protein MreD</fullName>
    </submittedName>
</protein>
<dbReference type="GO" id="GO:0005886">
    <property type="term" value="C:plasma membrane"/>
    <property type="evidence" value="ECO:0007669"/>
    <property type="project" value="UniProtKB-SubCell"/>
</dbReference>
<feature type="transmembrane region" description="Helical" evidence="8">
    <location>
        <begin position="6"/>
        <end position="26"/>
    </location>
</feature>
<gene>
    <name evidence="9" type="primary">mreD</name>
    <name evidence="9" type="ORF">ERL59_12495</name>
</gene>